<dbReference type="InterPro" id="IPR050664">
    <property type="entry name" value="Octanoyltrans_LipM/LipL"/>
</dbReference>
<sequence>MAVDEAIMRAVAEGGSPPTLRFYGWQPPCVSVGYAQPLHEVDLDMCRRRGYAWVRRPTGGRAVLHIDELTYSVVAPHGEPRVAGDILTSYRRLSLGLVAGLRSLGCDVHQAGLLDAGHGDESAACFDMPSHYEVTALGRKLVGSAQVRRRGVVLQHGALPLTGDVSRLADALALPELDRERLRGKLRQKAVALDEALGRAASFDEAAEALAGGFAEALNLTLEPGALFDEERAEVDRLRSWYSGDEWTFSR</sequence>
<evidence type="ECO:0000259" key="1">
    <source>
        <dbReference type="PROSITE" id="PS51733"/>
    </source>
</evidence>
<name>A0A0M0BMI3_9ARCH</name>
<organism evidence="2 3">
    <name type="scientific">miscellaneous Crenarchaeota group-15 archaeon DG-45</name>
    <dbReference type="NCBI Taxonomy" id="1685127"/>
    <lineage>
        <taxon>Archaea</taxon>
        <taxon>Candidatus Bathyarchaeota</taxon>
        <taxon>MCG-15</taxon>
    </lineage>
</organism>
<accession>A0A0M0BMI3</accession>
<dbReference type="PATRIC" id="fig|1685127.3.peg.1669"/>
<proteinExistence type="predicted"/>
<dbReference type="Pfam" id="PF21948">
    <property type="entry name" value="LplA-B_cat"/>
    <property type="match status" value="1"/>
</dbReference>
<dbReference type="PROSITE" id="PS51733">
    <property type="entry name" value="BPL_LPL_CATALYTIC"/>
    <property type="match status" value="1"/>
</dbReference>
<dbReference type="CDD" id="cd16443">
    <property type="entry name" value="LplA"/>
    <property type="match status" value="1"/>
</dbReference>
<dbReference type="EMBL" id="LFWZ01000061">
    <property type="protein sequence ID" value="KON29540.1"/>
    <property type="molecule type" value="Genomic_DNA"/>
</dbReference>
<dbReference type="InterPro" id="IPR004143">
    <property type="entry name" value="BPL_LPL_catalytic"/>
</dbReference>
<gene>
    <name evidence="2" type="ORF">AC482_06270</name>
</gene>
<dbReference type="PANTHER" id="PTHR43679">
    <property type="entry name" value="OCTANOYLTRANSFERASE LIPM-RELATED"/>
    <property type="match status" value="1"/>
</dbReference>
<evidence type="ECO:0000313" key="3">
    <source>
        <dbReference type="Proteomes" id="UP000037210"/>
    </source>
</evidence>
<comment type="caution">
    <text evidence="2">The sequence shown here is derived from an EMBL/GenBank/DDBJ whole genome shotgun (WGS) entry which is preliminary data.</text>
</comment>
<reference evidence="2 3" key="1">
    <citation type="submission" date="2015-06" db="EMBL/GenBank/DDBJ databases">
        <title>New insights into the roles of widespread benthic archaea in carbon and nitrogen cycling.</title>
        <authorList>
            <person name="Lazar C.S."/>
            <person name="Baker B.J."/>
            <person name="Seitz K.W."/>
            <person name="Hyde A.S."/>
            <person name="Dick G.J."/>
            <person name="Hinrichs K.-U."/>
            <person name="Teske A.P."/>
        </authorList>
    </citation>
    <scope>NUCLEOTIDE SEQUENCE [LARGE SCALE GENOMIC DNA]</scope>
    <source>
        <strain evidence="2">DG-45</strain>
    </source>
</reference>
<evidence type="ECO:0000313" key="2">
    <source>
        <dbReference type="EMBL" id="KON29540.1"/>
    </source>
</evidence>
<dbReference type="Gene3D" id="3.30.930.10">
    <property type="entry name" value="Bira Bifunctional Protein, Domain 2"/>
    <property type="match status" value="1"/>
</dbReference>
<dbReference type="SUPFAM" id="SSF55681">
    <property type="entry name" value="Class II aaRS and biotin synthetases"/>
    <property type="match status" value="1"/>
</dbReference>
<dbReference type="Proteomes" id="UP000037210">
    <property type="component" value="Unassembled WGS sequence"/>
</dbReference>
<protein>
    <recommendedName>
        <fullName evidence="1">BPL/LPL catalytic domain-containing protein</fullName>
    </recommendedName>
</protein>
<dbReference type="PANTHER" id="PTHR43679:SF2">
    <property type="entry name" value="OCTANOYL-[GCVH]:PROTEIN N-OCTANOYLTRANSFERASE"/>
    <property type="match status" value="1"/>
</dbReference>
<dbReference type="AlphaFoldDB" id="A0A0M0BMI3"/>
<dbReference type="InterPro" id="IPR045864">
    <property type="entry name" value="aa-tRNA-synth_II/BPL/LPL"/>
</dbReference>
<feature type="domain" description="BPL/LPL catalytic" evidence="1">
    <location>
        <begin position="14"/>
        <end position="222"/>
    </location>
</feature>